<feature type="domain" description="RRM" evidence="2">
    <location>
        <begin position="70"/>
        <end position="147"/>
    </location>
</feature>
<name>A0AA42B882_9GAMM</name>
<keyword evidence="4" id="KW-1185">Reference proteome</keyword>
<dbReference type="Proteomes" id="UP001165393">
    <property type="component" value="Unassembled WGS sequence"/>
</dbReference>
<dbReference type="PROSITE" id="PS50102">
    <property type="entry name" value="RRM"/>
    <property type="match status" value="1"/>
</dbReference>
<accession>A0AA42B882</accession>
<feature type="transmembrane region" description="Helical" evidence="1">
    <location>
        <begin position="39"/>
        <end position="57"/>
    </location>
</feature>
<sequence>MNSSVQSRRLGFAVMAAVLLAIVAKFSFSTLTTYLAPDWTTAIIALVAALITAAIASSRGQTSEAVQNSRTLYVGNLPYRANEAAIRQLFSEHGQVFSVRLMKDRQTGKRRGFGFVEMAEDDAESAISALNESEFQERTLKVREAKDKNAK</sequence>
<keyword evidence="1" id="KW-0472">Membrane</keyword>
<proteinExistence type="predicted"/>
<dbReference type="RefSeq" id="WP_251262361.1">
    <property type="nucleotide sequence ID" value="NZ_JAMQGP010000008.1"/>
</dbReference>
<comment type="caution">
    <text evidence="3">The sequence shown here is derived from an EMBL/GenBank/DDBJ whole genome shotgun (WGS) entry which is preliminary data.</text>
</comment>
<dbReference type="SUPFAM" id="SSF54928">
    <property type="entry name" value="RNA-binding domain, RBD"/>
    <property type="match status" value="1"/>
</dbReference>
<keyword evidence="1" id="KW-1133">Transmembrane helix</keyword>
<dbReference type="Pfam" id="PF00076">
    <property type="entry name" value="RRM_1"/>
    <property type="match status" value="1"/>
</dbReference>
<dbReference type="PANTHER" id="PTHR15241:SF304">
    <property type="entry name" value="RRM DOMAIN-CONTAINING PROTEIN"/>
    <property type="match status" value="1"/>
</dbReference>
<dbReference type="Gene3D" id="3.30.70.330">
    <property type="match status" value="1"/>
</dbReference>
<evidence type="ECO:0000313" key="3">
    <source>
        <dbReference type="EMBL" id="MCM2680875.1"/>
    </source>
</evidence>
<dbReference type="InterPro" id="IPR000504">
    <property type="entry name" value="RRM_dom"/>
</dbReference>
<dbReference type="AlphaFoldDB" id="A0AA42B882"/>
<dbReference type="SMART" id="SM00360">
    <property type="entry name" value="RRM"/>
    <property type="match status" value="1"/>
</dbReference>
<organism evidence="3 4">
    <name type="scientific">Echinimonas agarilytica</name>
    <dbReference type="NCBI Taxonomy" id="1215918"/>
    <lineage>
        <taxon>Bacteria</taxon>
        <taxon>Pseudomonadati</taxon>
        <taxon>Pseudomonadota</taxon>
        <taxon>Gammaproteobacteria</taxon>
        <taxon>Alteromonadales</taxon>
        <taxon>Echinimonadaceae</taxon>
        <taxon>Echinimonas</taxon>
    </lineage>
</organism>
<dbReference type="InterPro" id="IPR012677">
    <property type="entry name" value="Nucleotide-bd_a/b_plait_sf"/>
</dbReference>
<gene>
    <name evidence="3" type="ORF">NAF29_14565</name>
</gene>
<dbReference type="GO" id="GO:0003723">
    <property type="term" value="F:RNA binding"/>
    <property type="evidence" value="ECO:0007669"/>
    <property type="project" value="InterPro"/>
</dbReference>
<dbReference type="EMBL" id="JAMQGP010000008">
    <property type="protein sequence ID" value="MCM2680875.1"/>
    <property type="molecule type" value="Genomic_DNA"/>
</dbReference>
<evidence type="ECO:0000259" key="2">
    <source>
        <dbReference type="PROSITE" id="PS50102"/>
    </source>
</evidence>
<evidence type="ECO:0000313" key="4">
    <source>
        <dbReference type="Proteomes" id="UP001165393"/>
    </source>
</evidence>
<reference evidence="3 4" key="1">
    <citation type="journal article" date="2013" name="Antonie Van Leeuwenhoek">
        <title>Echinimonas agarilytica gen. nov., sp. nov., a new gammaproteobacterium isolated from the sea urchin Strongylocentrotus intermedius.</title>
        <authorList>
            <person name="Nedashkovskaya O.I."/>
            <person name="Stenkova A.M."/>
            <person name="Zhukova N.V."/>
            <person name="Van Trappen S."/>
            <person name="Lee J.S."/>
            <person name="Kim S.B."/>
        </authorList>
    </citation>
    <scope>NUCLEOTIDE SEQUENCE [LARGE SCALE GENOMIC DNA]</scope>
    <source>
        <strain evidence="3 4">KMM 6351</strain>
    </source>
</reference>
<keyword evidence="1" id="KW-0812">Transmembrane</keyword>
<evidence type="ECO:0000256" key="1">
    <source>
        <dbReference type="SAM" id="Phobius"/>
    </source>
</evidence>
<protein>
    <submittedName>
        <fullName evidence="3">RNA-binding protein</fullName>
    </submittedName>
</protein>
<dbReference type="InterPro" id="IPR035979">
    <property type="entry name" value="RBD_domain_sf"/>
</dbReference>
<dbReference type="PANTHER" id="PTHR15241">
    <property type="entry name" value="TRANSFORMER-2-RELATED"/>
    <property type="match status" value="1"/>
</dbReference>